<name>A0A2W7R921_9BACT</name>
<dbReference type="EMBL" id="QKZU01000021">
    <property type="protein sequence ID" value="PZX50719.1"/>
    <property type="molecule type" value="Genomic_DNA"/>
</dbReference>
<dbReference type="Proteomes" id="UP000321927">
    <property type="component" value="Unassembled WGS sequence"/>
</dbReference>
<dbReference type="Proteomes" id="UP000249115">
    <property type="component" value="Unassembled WGS sequence"/>
</dbReference>
<evidence type="ECO:0000313" key="4">
    <source>
        <dbReference type="Proteomes" id="UP000321927"/>
    </source>
</evidence>
<dbReference type="OrthoDB" id="818489at2"/>
<dbReference type="Pfam" id="PF17170">
    <property type="entry name" value="DUF5128"/>
    <property type="match status" value="1"/>
</dbReference>
<evidence type="ECO:0000313" key="2">
    <source>
        <dbReference type="EMBL" id="TXD75792.1"/>
    </source>
</evidence>
<protein>
    <submittedName>
        <fullName evidence="1 2">6-bladed beta-propeller</fullName>
    </submittedName>
</protein>
<gene>
    <name evidence="2" type="ORF">ESW18_19110</name>
    <name evidence="1" type="ORF">LV84_03911</name>
</gene>
<proteinExistence type="predicted"/>
<dbReference type="EMBL" id="VORV01000019">
    <property type="protein sequence ID" value="TXD75792.1"/>
    <property type="molecule type" value="Genomic_DNA"/>
</dbReference>
<evidence type="ECO:0000313" key="1">
    <source>
        <dbReference type="EMBL" id="PZX50719.1"/>
    </source>
</evidence>
<organism evidence="1 3">
    <name type="scientific">Algoriphagus ratkowskyi</name>
    <dbReference type="NCBI Taxonomy" id="57028"/>
    <lineage>
        <taxon>Bacteria</taxon>
        <taxon>Pseudomonadati</taxon>
        <taxon>Bacteroidota</taxon>
        <taxon>Cytophagia</taxon>
        <taxon>Cytophagales</taxon>
        <taxon>Cyclobacteriaceae</taxon>
        <taxon>Algoriphagus</taxon>
    </lineage>
</organism>
<keyword evidence="4" id="KW-1185">Reference proteome</keyword>
<dbReference type="AlphaFoldDB" id="A0A2W7R921"/>
<accession>A0A2W7R921</accession>
<reference evidence="1 3" key="1">
    <citation type="submission" date="2018-06" db="EMBL/GenBank/DDBJ databases">
        <title>Genomic Encyclopedia of Archaeal and Bacterial Type Strains, Phase II (KMG-II): from individual species to whole genera.</title>
        <authorList>
            <person name="Goeker M."/>
        </authorList>
    </citation>
    <scope>NUCLEOTIDE SEQUENCE [LARGE SCALE GENOMIC DNA]</scope>
    <source>
        <strain evidence="1 3">DSM 22686</strain>
    </source>
</reference>
<sequence>MRKVVAFAFLALLGCGEREPVAVKVIDFEAVEGVSADLLIEKAILLETDTTALLSEYLMVKYDKDDFFVMNYDRPTGIHRFSKGGKYSGLVAEIGEAPGQVMGIRNFRLFGDVVQVNSGFGNSLEIHSFEKSGELLNSTPYPINAFSFYPVSEGEVWFYSSYNMVAGDHRLFIADGKGEVKKKLLPNDFNEGMLPFDEQSFFEGDDAVLFRESFKTSVYELSEGDSLREVYRFDFGATTVPEKYWEMDAFAGFDMITKQGFSNLNFLQETEKYLLADVVTQNESGQKKELYIWNKSTGKEFKIEIDEDEQRYFQSPIGIEGDQLVFIAYAPYLVRNSETLNLSVKAKASLASVTEESNPVILYATIPE</sequence>
<evidence type="ECO:0000313" key="3">
    <source>
        <dbReference type="Proteomes" id="UP000249115"/>
    </source>
</evidence>
<reference evidence="2 4" key="2">
    <citation type="submission" date="2019-08" db="EMBL/GenBank/DDBJ databases">
        <title>Genome of Algoriphagus ratkowskyi IC026.</title>
        <authorList>
            <person name="Bowman J.P."/>
        </authorList>
    </citation>
    <scope>NUCLEOTIDE SEQUENCE [LARGE SCALE GENOMIC DNA]</scope>
    <source>
        <strain evidence="2 4">IC026</strain>
    </source>
</reference>
<comment type="caution">
    <text evidence="1">The sequence shown here is derived from an EMBL/GenBank/DDBJ whole genome shotgun (WGS) entry which is preliminary data.</text>
</comment>
<dbReference type="PROSITE" id="PS51257">
    <property type="entry name" value="PROKAR_LIPOPROTEIN"/>
    <property type="match status" value="1"/>
</dbReference>
<dbReference type="RefSeq" id="WP_086503058.1">
    <property type="nucleotide sequence ID" value="NZ_MSSV01000025.1"/>
</dbReference>